<dbReference type="Pfam" id="PF00160">
    <property type="entry name" value="Pro_isomerase"/>
    <property type="match status" value="1"/>
</dbReference>
<sequence>MPHTAVSLSHTRHANCQHYSSSNSSVQLISTNPSVSIVILLVPTSLVFIHESAAGSGRKRWVASPSSSTLDASLASVGSCFHRIIKGFMIQGGDIFARDGTGGGSIYGLKFEDENFELKHERKGMLPMANSGPNTNGSQFFITTTRTSHLDGKHVVFGKVVKGMGVVHSIEHVTTRDDDRPTLDVKIVDCGEIPKGEDDGISNFFKDANTYPDWPADLDESPNELEWWMEPFNNIKTFGNDYYKEKTNSFSLQKQDYKMAQKKYRKALCYLDICWEKEGIDECKLACLLFILAETLNCNCISPPLNVDNIVAFMPLQRKVQV</sequence>
<dbReference type="GO" id="GO:0005737">
    <property type="term" value="C:cytoplasm"/>
    <property type="evidence" value="ECO:0007669"/>
    <property type="project" value="TreeGrafter"/>
</dbReference>
<dbReference type="GO" id="GO:0006457">
    <property type="term" value="P:protein folding"/>
    <property type="evidence" value="ECO:0007669"/>
    <property type="project" value="TreeGrafter"/>
</dbReference>
<evidence type="ECO:0000256" key="4">
    <source>
        <dbReference type="ARBA" id="ARBA00023110"/>
    </source>
</evidence>
<dbReference type="GO" id="GO:0016018">
    <property type="term" value="F:cyclosporin A binding"/>
    <property type="evidence" value="ECO:0007669"/>
    <property type="project" value="TreeGrafter"/>
</dbReference>
<keyword evidence="4" id="KW-0697">Rotamase</keyword>
<dbReference type="SUPFAM" id="SSF50891">
    <property type="entry name" value="Cyclophilin-like"/>
    <property type="match status" value="1"/>
</dbReference>
<dbReference type="PRINTS" id="PR00153">
    <property type="entry name" value="CSAPPISMRASE"/>
</dbReference>
<keyword evidence="8" id="KW-1185">Reference proteome</keyword>
<dbReference type="STRING" id="3818.A0A445D8Y8"/>
<protein>
    <recommendedName>
        <fullName evidence="3">peptidylprolyl isomerase</fullName>
        <ecNumber evidence="3">5.2.1.8</ecNumber>
    </recommendedName>
</protein>
<evidence type="ECO:0000259" key="6">
    <source>
        <dbReference type="PROSITE" id="PS50072"/>
    </source>
</evidence>
<organism evidence="7 8">
    <name type="scientific">Arachis hypogaea</name>
    <name type="common">Peanut</name>
    <dbReference type="NCBI Taxonomy" id="3818"/>
    <lineage>
        <taxon>Eukaryota</taxon>
        <taxon>Viridiplantae</taxon>
        <taxon>Streptophyta</taxon>
        <taxon>Embryophyta</taxon>
        <taxon>Tracheophyta</taxon>
        <taxon>Spermatophyta</taxon>
        <taxon>Magnoliopsida</taxon>
        <taxon>eudicotyledons</taxon>
        <taxon>Gunneridae</taxon>
        <taxon>Pentapetalae</taxon>
        <taxon>rosids</taxon>
        <taxon>fabids</taxon>
        <taxon>Fabales</taxon>
        <taxon>Fabaceae</taxon>
        <taxon>Papilionoideae</taxon>
        <taxon>50 kb inversion clade</taxon>
        <taxon>dalbergioids sensu lato</taxon>
        <taxon>Dalbergieae</taxon>
        <taxon>Pterocarpus clade</taxon>
        <taxon>Arachis</taxon>
    </lineage>
</organism>
<evidence type="ECO:0000313" key="7">
    <source>
        <dbReference type="EMBL" id="RYR59635.1"/>
    </source>
</evidence>
<name>A0A445D8Y8_ARAHY</name>
<dbReference type="Proteomes" id="UP000289738">
    <property type="component" value="Chromosome A05"/>
</dbReference>
<keyword evidence="5" id="KW-0413">Isomerase</keyword>
<accession>A0A445D8Y8</accession>
<gene>
    <name evidence="7" type="ORF">Ahy_A05g025542</name>
</gene>
<feature type="domain" description="PPIase cyclophilin-type" evidence="6">
    <location>
        <begin position="42"/>
        <end position="192"/>
    </location>
</feature>
<comment type="catalytic activity">
    <reaction evidence="1">
        <text>[protein]-peptidylproline (omega=180) = [protein]-peptidylproline (omega=0)</text>
        <dbReference type="Rhea" id="RHEA:16237"/>
        <dbReference type="Rhea" id="RHEA-COMP:10747"/>
        <dbReference type="Rhea" id="RHEA-COMP:10748"/>
        <dbReference type="ChEBI" id="CHEBI:83833"/>
        <dbReference type="ChEBI" id="CHEBI:83834"/>
        <dbReference type="EC" id="5.2.1.8"/>
    </reaction>
</comment>
<dbReference type="InterPro" id="IPR002130">
    <property type="entry name" value="Cyclophilin-type_PPIase_dom"/>
</dbReference>
<comment type="similarity">
    <text evidence="2">Belongs to the cyclophilin-type PPIase family.</text>
</comment>
<reference evidence="7 8" key="1">
    <citation type="submission" date="2019-01" db="EMBL/GenBank/DDBJ databases">
        <title>Sequencing of cultivated peanut Arachis hypogaea provides insights into genome evolution and oil improvement.</title>
        <authorList>
            <person name="Chen X."/>
        </authorList>
    </citation>
    <scope>NUCLEOTIDE SEQUENCE [LARGE SCALE GENOMIC DNA]</scope>
    <source>
        <strain evidence="8">cv. Fuhuasheng</strain>
        <tissue evidence="7">Leaves</tissue>
    </source>
</reference>
<evidence type="ECO:0000256" key="2">
    <source>
        <dbReference type="ARBA" id="ARBA00007365"/>
    </source>
</evidence>
<evidence type="ECO:0000256" key="1">
    <source>
        <dbReference type="ARBA" id="ARBA00000971"/>
    </source>
</evidence>
<dbReference type="PROSITE" id="PS50072">
    <property type="entry name" value="CSA_PPIASE_2"/>
    <property type="match status" value="1"/>
</dbReference>
<comment type="caution">
    <text evidence="7">The sequence shown here is derived from an EMBL/GenBank/DDBJ whole genome shotgun (WGS) entry which is preliminary data.</text>
</comment>
<dbReference type="GO" id="GO:0003755">
    <property type="term" value="F:peptidyl-prolyl cis-trans isomerase activity"/>
    <property type="evidence" value="ECO:0007669"/>
    <property type="project" value="UniProtKB-KW"/>
</dbReference>
<evidence type="ECO:0000256" key="5">
    <source>
        <dbReference type="ARBA" id="ARBA00023235"/>
    </source>
</evidence>
<dbReference type="FunFam" id="2.40.100.10:FF:000025">
    <property type="entry name" value="Peptidyl-prolyl cis-trans isomerase CYP19-2"/>
    <property type="match status" value="1"/>
</dbReference>
<evidence type="ECO:0000256" key="3">
    <source>
        <dbReference type="ARBA" id="ARBA00013194"/>
    </source>
</evidence>
<proteinExistence type="inferred from homology"/>
<dbReference type="PANTHER" id="PTHR11071:SF561">
    <property type="entry name" value="PEPTIDYL-PROLYL CIS-TRANS ISOMERASE D-RELATED"/>
    <property type="match status" value="1"/>
</dbReference>
<evidence type="ECO:0000313" key="8">
    <source>
        <dbReference type="Proteomes" id="UP000289738"/>
    </source>
</evidence>
<dbReference type="PANTHER" id="PTHR11071">
    <property type="entry name" value="PEPTIDYL-PROLYL CIS-TRANS ISOMERASE"/>
    <property type="match status" value="1"/>
</dbReference>
<dbReference type="AlphaFoldDB" id="A0A445D8Y8"/>
<dbReference type="EC" id="5.2.1.8" evidence="3"/>
<dbReference type="Gene3D" id="2.40.100.10">
    <property type="entry name" value="Cyclophilin-like"/>
    <property type="match status" value="1"/>
</dbReference>
<dbReference type="InterPro" id="IPR029000">
    <property type="entry name" value="Cyclophilin-like_dom_sf"/>
</dbReference>
<dbReference type="EMBL" id="SDMP01000005">
    <property type="protein sequence ID" value="RYR59635.1"/>
    <property type="molecule type" value="Genomic_DNA"/>
</dbReference>